<organism evidence="3 4">
    <name type="scientific">Azotobacter bryophylli</name>
    <dbReference type="NCBI Taxonomy" id="1986537"/>
    <lineage>
        <taxon>Bacteria</taxon>
        <taxon>Pseudomonadati</taxon>
        <taxon>Pseudomonadota</taxon>
        <taxon>Gammaproteobacteria</taxon>
        <taxon>Pseudomonadales</taxon>
        <taxon>Pseudomonadaceae</taxon>
        <taxon>Azotobacter</taxon>
    </lineage>
</organism>
<reference evidence="4" key="1">
    <citation type="journal article" date="2019" name="Int. J. Syst. Evol. Microbiol.">
        <title>The Global Catalogue of Microorganisms (GCM) 10K type strain sequencing project: providing services to taxonomists for standard genome sequencing and annotation.</title>
        <authorList>
            <consortium name="The Broad Institute Genomics Platform"/>
            <consortium name="The Broad Institute Genome Sequencing Center for Infectious Disease"/>
            <person name="Wu L."/>
            <person name="Ma J."/>
        </authorList>
    </citation>
    <scope>NUCLEOTIDE SEQUENCE [LARGE SCALE GENOMIC DNA]</scope>
    <source>
        <strain evidence="4">KCTC 62195</strain>
    </source>
</reference>
<sequence length="503" mass="56859">MKEHFYRAFEGRLRGSRELVKERQAFYLSFVKPLKTLYTNCPALDLGCGRGEWLEILSENGLQARGVDVDPGMLEACYALSLPAEQGEALETLKLLADESLALISGFHIVEHMPFECLQELVAESLRVLKPAGLLILESPNAENLIVGTNNFYLDPSHARPIPHLLLSFLIEHVGFARFKLLRLQEPPELAKAERIALMNVLAGVSPDYAIVAQKWAPAGQMELFDHAFNKDCGLTLDMLAQRYDGGLQRQFGELKEALQEVVGNTGAALDRLKLSLEETNARLEKSESRGRSIEAALRENIARTIQAEIKQAAVETLNETLRQQVQQAATESNVLREEARQLEQQLQQARQQLSEVQHNSHHWYLRANAYEAQTKDVLNSTSWRITKPLRLLMVCLRQLKGVPSQTIRRLLCSVLSRAMRWVMGRPLLRQRLVDRLKRHQTLFQHLRLFALNHGLLGAQMPPAHASIFSSSGGKIEDLVSMTPRARQIFIRIEQSRQKNGAH</sequence>
<comment type="caution">
    <text evidence="3">The sequence shown here is derived from an EMBL/GenBank/DDBJ whole genome shotgun (WGS) entry which is preliminary data.</text>
</comment>
<keyword evidence="1" id="KW-0175">Coiled coil</keyword>
<evidence type="ECO:0000256" key="1">
    <source>
        <dbReference type="SAM" id="Coils"/>
    </source>
</evidence>
<name>A0ABV7AQD6_9GAMM</name>
<dbReference type="GO" id="GO:0061542">
    <property type="term" value="F:3-demethylubiquinol 3-O-methyltransferase activity"/>
    <property type="evidence" value="ECO:0007669"/>
    <property type="project" value="UniProtKB-EC"/>
</dbReference>
<dbReference type="CDD" id="cd02440">
    <property type="entry name" value="AdoMet_MTases"/>
    <property type="match status" value="1"/>
</dbReference>
<dbReference type="RefSeq" id="WP_377813062.1">
    <property type="nucleotide sequence ID" value="NZ_JBHRSJ010000007.1"/>
</dbReference>
<dbReference type="InterPro" id="IPR029063">
    <property type="entry name" value="SAM-dependent_MTases_sf"/>
</dbReference>
<accession>A0ABV7AQD6</accession>
<keyword evidence="4" id="KW-1185">Reference proteome</keyword>
<gene>
    <name evidence="3" type="ORF">ACFOJE_04415</name>
</gene>
<dbReference type="GO" id="GO:0102208">
    <property type="term" value="F:2-polyprenyl-6-hydroxyphenol methylase activity"/>
    <property type="evidence" value="ECO:0007669"/>
    <property type="project" value="UniProtKB-EC"/>
</dbReference>
<feature type="coiled-coil region" evidence="1">
    <location>
        <begin position="319"/>
        <end position="360"/>
    </location>
</feature>
<feature type="domain" description="Methyltransferase type 11" evidence="2">
    <location>
        <begin position="44"/>
        <end position="137"/>
    </location>
</feature>
<protein>
    <submittedName>
        <fullName evidence="3">Class I SAM-dependent methyltransferase</fullName>
        <ecNumber evidence="3">2.1.1.222</ecNumber>
        <ecNumber evidence="3">2.1.1.64</ecNumber>
    </submittedName>
</protein>
<evidence type="ECO:0000313" key="3">
    <source>
        <dbReference type="EMBL" id="MFC2971461.1"/>
    </source>
</evidence>
<dbReference type="InterPro" id="IPR013216">
    <property type="entry name" value="Methyltransf_11"/>
</dbReference>
<evidence type="ECO:0000313" key="4">
    <source>
        <dbReference type="Proteomes" id="UP001595457"/>
    </source>
</evidence>
<dbReference type="EC" id="2.1.1.222" evidence="3"/>
<dbReference type="GO" id="GO:0032259">
    <property type="term" value="P:methylation"/>
    <property type="evidence" value="ECO:0007669"/>
    <property type="project" value="UniProtKB-KW"/>
</dbReference>
<proteinExistence type="predicted"/>
<keyword evidence="3" id="KW-0808">Transferase</keyword>
<dbReference type="Proteomes" id="UP001595457">
    <property type="component" value="Unassembled WGS sequence"/>
</dbReference>
<dbReference type="EC" id="2.1.1.64" evidence="3"/>
<keyword evidence="3" id="KW-0489">Methyltransferase</keyword>
<dbReference type="Pfam" id="PF08241">
    <property type="entry name" value="Methyltransf_11"/>
    <property type="match status" value="1"/>
</dbReference>
<evidence type="ECO:0000259" key="2">
    <source>
        <dbReference type="Pfam" id="PF08241"/>
    </source>
</evidence>
<dbReference type="EMBL" id="JBHRSJ010000007">
    <property type="protein sequence ID" value="MFC2971461.1"/>
    <property type="molecule type" value="Genomic_DNA"/>
</dbReference>
<dbReference type="SUPFAM" id="SSF53335">
    <property type="entry name" value="S-adenosyl-L-methionine-dependent methyltransferases"/>
    <property type="match status" value="1"/>
</dbReference>
<dbReference type="Gene3D" id="3.40.50.150">
    <property type="entry name" value="Vaccinia Virus protein VP39"/>
    <property type="match status" value="1"/>
</dbReference>